<feature type="transmembrane region" description="Helical" evidence="1">
    <location>
        <begin position="56"/>
        <end position="73"/>
    </location>
</feature>
<keyword evidence="1" id="KW-0812">Transmembrane</keyword>
<protein>
    <submittedName>
        <fullName evidence="2">Uncharacterized protein</fullName>
    </submittedName>
</protein>
<organism evidence="2 3">
    <name type="scientific">Glomus cerebriforme</name>
    <dbReference type="NCBI Taxonomy" id="658196"/>
    <lineage>
        <taxon>Eukaryota</taxon>
        <taxon>Fungi</taxon>
        <taxon>Fungi incertae sedis</taxon>
        <taxon>Mucoromycota</taxon>
        <taxon>Glomeromycotina</taxon>
        <taxon>Glomeromycetes</taxon>
        <taxon>Glomerales</taxon>
        <taxon>Glomeraceae</taxon>
        <taxon>Glomus</taxon>
    </lineage>
</organism>
<dbReference type="AlphaFoldDB" id="A0A397SF66"/>
<dbReference type="Proteomes" id="UP000265703">
    <property type="component" value="Unassembled WGS sequence"/>
</dbReference>
<comment type="caution">
    <text evidence="2">The sequence shown here is derived from an EMBL/GenBank/DDBJ whole genome shotgun (WGS) entry which is preliminary data.</text>
</comment>
<evidence type="ECO:0000256" key="1">
    <source>
        <dbReference type="SAM" id="Phobius"/>
    </source>
</evidence>
<feature type="transmembrane region" description="Helical" evidence="1">
    <location>
        <begin position="17"/>
        <end position="35"/>
    </location>
</feature>
<keyword evidence="1" id="KW-1133">Transmembrane helix</keyword>
<name>A0A397SF66_9GLOM</name>
<keyword evidence="3" id="KW-1185">Reference proteome</keyword>
<sequence length="74" mass="8800">MSVVSCGLPLRLFNESVIYLLLICIPLFQTINFFIVLKGKIIKNNHYVTIYKKFRFIKTLFKVLWFIVIIHTVH</sequence>
<dbReference type="EMBL" id="QKYT01000804">
    <property type="protein sequence ID" value="RIA81401.1"/>
    <property type="molecule type" value="Genomic_DNA"/>
</dbReference>
<accession>A0A397SF66</accession>
<gene>
    <name evidence="2" type="ORF">C1645_790506</name>
</gene>
<keyword evidence="1" id="KW-0472">Membrane</keyword>
<proteinExistence type="predicted"/>
<reference evidence="2 3" key="1">
    <citation type="submission" date="2018-06" db="EMBL/GenBank/DDBJ databases">
        <title>Comparative genomics reveals the genomic features of Rhizophagus irregularis, R. cerebriforme, R. diaphanum and Gigaspora rosea, and their symbiotic lifestyle signature.</title>
        <authorList>
            <person name="Morin E."/>
            <person name="San Clemente H."/>
            <person name="Chen E.C.H."/>
            <person name="De La Providencia I."/>
            <person name="Hainaut M."/>
            <person name="Kuo A."/>
            <person name="Kohler A."/>
            <person name="Murat C."/>
            <person name="Tang N."/>
            <person name="Roy S."/>
            <person name="Loubradou J."/>
            <person name="Henrissat B."/>
            <person name="Grigoriev I.V."/>
            <person name="Corradi N."/>
            <person name="Roux C."/>
            <person name="Martin F.M."/>
        </authorList>
    </citation>
    <scope>NUCLEOTIDE SEQUENCE [LARGE SCALE GENOMIC DNA]</scope>
    <source>
        <strain evidence="2 3">DAOM 227022</strain>
    </source>
</reference>
<evidence type="ECO:0000313" key="3">
    <source>
        <dbReference type="Proteomes" id="UP000265703"/>
    </source>
</evidence>
<evidence type="ECO:0000313" key="2">
    <source>
        <dbReference type="EMBL" id="RIA81401.1"/>
    </source>
</evidence>